<protein>
    <submittedName>
        <fullName evidence="1">Uncharacterized protein</fullName>
    </submittedName>
</protein>
<organism evidence="1">
    <name type="scientific">viral metagenome</name>
    <dbReference type="NCBI Taxonomy" id="1070528"/>
    <lineage>
        <taxon>unclassified sequences</taxon>
        <taxon>metagenomes</taxon>
        <taxon>organismal metagenomes</taxon>
    </lineage>
</organism>
<proteinExistence type="predicted"/>
<evidence type="ECO:0000313" key="1">
    <source>
        <dbReference type="EMBL" id="QHS95675.1"/>
    </source>
</evidence>
<dbReference type="EMBL" id="MN739255">
    <property type="protein sequence ID" value="QHS95675.1"/>
    <property type="molecule type" value="Genomic_DNA"/>
</dbReference>
<sequence>MPKIKLEQGSAMFKYNTISANNGCFGCGNYGSRGLPVYRWMSCECSTPSPKFTTAINKDNLSQCSNTSACYNPVIKSTINSKKSGVSYTNDNKYSYTNSQYLRRKCETYERNLPTRVDNTTGKVYGNCAEDASTCNCQITYKPNNSKFSTQGAVSGGERLLRLKYNTIAGDINSNSGGECCRKYTGEASLNINITKKEQVCNNRGQKFRQHRTVCA</sequence>
<name>A0A6C0BTB4_9ZZZZ</name>
<accession>A0A6C0BTB4</accession>
<reference evidence="1" key="1">
    <citation type="journal article" date="2020" name="Nature">
        <title>Giant virus diversity and host interactions through global metagenomics.</title>
        <authorList>
            <person name="Schulz F."/>
            <person name="Roux S."/>
            <person name="Paez-Espino D."/>
            <person name="Jungbluth S."/>
            <person name="Walsh D.A."/>
            <person name="Denef V.J."/>
            <person name="McMahon K.D."/>
            <person name="Konstantinidis K.T."/>
            <person name="Eloe-Fadrosh E.A."/>
            <person name="Kyrpides N.C."/>
            <person name="Woyke T."/>
        </authorList>
    </citation>
    <scope>NUCLEOTIDE SEQUENCE</scope>
    <source>
        <strain evidence="1">GVMAG-M-3300018868-6</strain>
    </source>
</reference>
<dbReference type="AlphaFoldDB" id="A0A6C0BTB4"/>